<dbReference type="Proteomes" id="UP000265875">
    <property type="component" value="Unassembled WGS sequence"/>
</dbReference>
<name>A0A399M3J1_9PSED</name>
<protein>
    <submittedName>
        <fullName evidence="1">Uncharacterized protein</fullName>
    </submittedName>
</protein>
<sequence>MAALYSVFIKALDLFRDAERRRFRGAELRLCKTLPEACVVVHRMMLTRFELRSAFARQG</sequence>
<proteinExistence type="predicted"/>
<dbReference type="AlphaFoldDB" id="A0A399M3J1"/>
<evidence type="ECO:0000313" key="2">
    <source>
        <dbReference type="Proteomes" id="UP000265875"/>
    </source>
</evidence>
<dbReference type="EMBL" id="QWLL01000042">
    <property type="protein sequence ID" value="RII76288.1"/>
    <property type="molecule type" value="Genomic_DNA"/>
</dbReference>
<comment type="caution">
    <text evidence="1">The sequence shown here is derived from an EMBL/GenBank/DDBJ whole genome shotgun (WGS) entry which is preliminary data.</text>
</comment>
<evidence type="ECO:0000313" key="1">
    <source>
        <dbReference type="EMBL" id="RII76288.1"/>
    </source>
</evidence>
<organism evidence="1 2">
    <name type="scientific">Pseudomonas monteilii</name>
    <dbReference type="NCBI Taxonomy" id="76759"/>
    <lineage>
        <taxon>Bacteria</taxon>
        <taxon>Pseudomonadati</taxon>
        <taxon>Pseudomonadota</taxon>
        <taxon>Gammaproteobacteria</taxon>
        <taxon>Pseudomonadales</taxon>
        <taxon>Pseudomonadaceae</taxon>
        <taxon>Pseudomonas</taxon>
    </lineage>
</organism>
<gene>
    <name evidence="1" type="ORF">D0894_17385</name>
</gene>
<reference evidence="1 2" key="1">
    <citation type="submission" date="2018-08" db="EMBL/GenBank/DDBJ databases">
        <title>Draft genome sequence of the cyanotroph, Pseudomonas monteilii BCN3.</title>
        <authorList>
            <person name="Jones L.B."/>
            <person name="Kunz D.A."/>
        </authorList>
    </citation>
    <scope>NUCLEOTIDE SEQUENCE [LARGE SCALE GENOMIC DNA]</scope>
    <source>
        <strain evidence="1 2">BCN3</strain>
    </source>
</reference>
<accession>A0A399M3J1</accession>